<keyword evidence="3" id="KW-0378">Hydrolase</keyword>
<dbReference type="OrthoDB" id="292013at2"/>
<comment type="caution">
    <text evidence="3">The sequence shown here is derived from an EMBL/GenBank/DDBJ whole genome shotgun (WGS) entry which is preliminary data.</text>
</comment>
<keyword evidence="3" id="KW-0255">Endonuclease</keyword>
<sequence>MAKPEPVEPVSLRVATFNVSMDASNYLPNDKLVAEGAGALTHALADQHPQIQAIAEIIQHVRPDILVLNEFDYVPAEQGIEVFLKDYLAHSQRGESPIDYPYYFIAPVNTGEPSPFDLDQDGHASGVGNDAWAYGNYPGQYGMVVLSKYPLADDAIRTFRNFKWKDMPGALQPLKPGTQEPWYPAAAWQEFPLSSKSHWDVPVMVGDFALHLLVSHPTPPVFDGPEDRNGRRNHDEIRFWADYLQPHLSDYIYDDQGRSGGLAPQQRFVVAGDLNASVESTDNYPGTIAQLLQHPAVQAEPTPTSAGGSAHTPNNPHAATHTAGWRKRADYVLPSVYGTRVIQSGVFWPTVGQPKADLVSARQRSSDHRLVWVDLQLIAAE</sequence>
<name>A0A317Q7H8_9GAMM</name>
<dbReference type="EMBL" id="QGTT01000009">
    <property type="protein sequence ID" value="PWW12117.1"/>
    <property type="molecule type" value="Genomic_DNA"/>
</dbReference>
<evidence type="ECO:0000313" key="4">
    <source>
        <dbReference type="Proteomes" id="UP000246964"/>
    </source>
</evidence>
<dbReference type="InterPro" id="IPR036691">
    <property type="entry name" value="Endo/exonu/phosph_ase_sf"/>
</dbReference>
<dbReference type="AlphaFoldDB" id="A0A317Q7H8"/>
<keyword evidence="4" id="KW-1185">Reference proteome</keyword>
<accession>A0A317Q7H8</accession>
<dbReference type="RefSeq" id="WP_110076160.1">
    <property type="nucleotide sequence ID" value="NZ_QGTT01000009.1"/>
</dbReference>
<dbReference type="InterPro" id="IPR005135">
    <property type="entry name" value="Endo/exonuclease/phosphatase"/>
</dbReference>
<keyword evidence="3" id="KW-0269">Exonuclease</keyword>
<dbReference type="Pfam" id="PF03372">
    <property type="entry name" value="Exo_endo_phos"/>
    <property type="match status" value="1"/>
</dbReference>
<evidence type="ECO:0000313" key="3">
    <source>
        <dbReference type="EMBL" id="PWW12117.1"/>
    </source>
</evidence>
<gene>
    <name evidence="3" type="ORF">DET45_10911</name>
</gene>
<dbReference type="Proteomes" id="UP000246964">
    <property type="component" value="Unassembled WGS sequence"/>
</dbReference>
<dbReference type="SUPFAM" id="SSF56219">
    <property type="entry name" value="DNase I-like"/>
    <property type="match status" value="1"/>
</dbReference>
<feature type="region of interest" description="Disordered" evidence="1">
    <location>
        <begin position="298"/>
        <end position="323"/>
    </location>
</feature>
<dbReference type="GO" id="GO:0004519">
    <property type="term" value="F:endonuclease activity"/>
    <property type="evidence" value="ECO:0007669"/>
    <property type="project" value="UniProtKB-KW"/>
</dbReference>
<dbReference type="Gene3D" id="3.60.10.10">
    <property type="entry name" value="Endonuclease/exonuclease/phosphatase"/>
    <property type="match status" value="1"/>
</dbReference>
<evidence type="ECO:0000259" key="2">
    <source>
        <dbReference type="Pfam" id="PF03372"/>
    </source>
</evidence>
<keyword evidence="3" id="KW-0540">Nuclease</keyword>
<reference evidence="3 4" key="1">
    <citation type="submission" date="2018-05" db="EMBL/GenBank/DDBJ databases">
        <title>Freshwater and sediment microbial communities from various areas in North America, analyzing microbe dynamics in response to fracking.</title>
        <authorList>
            <person name="Lamendella R."/>
        </authorList>
    </citation>
    <scope>NUCLEOTIDE SEQUENCE [LARGE SCALE GENOMIC DNA]</scope>
    <source>
        <strain evidence="3 4">125B1</strain>
    </source>
</reference>
<evidence type="ECO:0000256" key="1">
    <source>
        <dbReference type="SAM" id="MobiDB-lite"/>
    </source>
</evidence>
<protein>
    <submittedName>
        <fullName evidence="3">Endonuclease/exonuclease/phosphatase family protein</fullName>
    </submittedName>
</protein>
<feature type="compositionally biased region" description="Polar residues" evidence="1">
    <location>
        <begin position="301"/>
        <end position="317"/>
    </location>
</feature>
<dbReference type="GO" id="GO:0004527">
    <property type="term" value="F:exonuclease activity"/>
    <property type="evidence" value="ECO:0007669"/>
    <property type="project" value="UniProtKB-KW"/>
</dbReference>
<organism evidence="3 4">
    <name type="scientific">Pseudidiomarina maritima</name>
    <dbReference type="NCBI Taxonomy" id="519453"/>
    <lineage>
        <taxon>Bacteria</taxon>
        <taxon>Pseudomonadati</taxon>
        <taxon>Pseudomonadota</taxon>
        <taxon>Gammaproteobacteria</taxon>
        <taxon>Alteromonadales</taxon>
        <taxon>Idiomarinaceae</taxon>
        <taxon>Pseudidiomarina</taxon>
    </lineage>
</organism>
<proteinExistence type="predicted"/>
<feature type="domain" description="Endonuclease/exonuclease/phosphatase" evidence="2">
    <location>
        <begin position="15"/>
        <end position="368"/>
    </location>
</feature>